<dbReference type="SUPFAM" id="SSF117892">
    <property type="entry name" value="Band 7/SPFH domain"/>
    <property type="match status" value="1"/>
</dbReference>
<accession>A0A8S5NY70</accession>
<dbReference type="PANTHER" id="PTHR42911">
    <property type="entry name" value="MODULATOR OF FTSH PROTEASE HFLC"/>
    <property type="match status" value="1"/>
</dbReference>
<dbReference type="Gene3D" id="3.30.479.30">
    <property type="entry name" value="Band 7 domain"/>
    <property type="match status" value="1"/>
</dbReference>
<reference evidence="2" key="1">
    <citation type="journal article" date="2021" name="Proc. Natl. Acad. Sci. U.S.A.">
        <title>A Catalog of Tens of Thousands of Viruses from Human Metagenomes Reveals Hidden Associations with Chronic Diseases.</title>
        <authorList>
            <person name="Tisza M.J."/>
            <person name="Buck C.B."/>
        </authorList>
    </citation>
    <scope>NUCLEOTIDE SEQUENCE</scope>
    <source>
        <strain evidence="2">Ct16C7</strain>
    </source>
</reference>
<feature type="domain" description="Band 7" evidence="1">
    <location>
        <begin position="30"/>
        <end position="216"/>
    </location>
</feature>
<organism evidence="2">
    <name type="scientific">Siphoviridae sp. ct16C7</name>
    <dbReference type="NCBI Taxonomy" id="2825304"/>
    <lineage>
        <taxon>Viruses</taxon>
        <taxon>Duplodnaviria</taxon>
        <taxon>Heunggongvirae</taxon>
        <taxon>Uroviricota</taxon>
        <taxon>Caudoviricetes</taxon>
    </lineage>
</organism>
<dbReference type="InterPro" id="IPR001107">
    <property type="entry name" value="Band_7"/>
</dbReference>
<evidence type="ECO:0000259" key="1">
    <source>
        <dbReference type="Pfam" id="PF01145"/>
    </source>
</evidence>
<name>A0A8S5NY70_9CAUD</name>
<proteinExistence type="predicted"/>
<dbReference type="PANTHER" id="PTHR42911:SF1">
    <property type="entry name" value="MODULATOR OF FTSH PROTEASE HFLC"/>
    <property type="match status" value="1"/>
</dbReference>
<dbReference type="Pfam" id="PF01145">
    <property type="entry name" value="Band_7"/>
    <property type="match status" value="1"/>
</dbReference>
<evidence type="ECO:0000313" key="2">
    <source>
        <dbReference type="EMBL" id="DAD99765.1"/>
    </source>
</evidence>
<dbReference type="EMBL" id="BK015293">
    <property type="protein sequence ID" value="DAD99765.1"/>
    <property type="molecule type" value="Genomic_DNA"/>
</dbReference>
<protein>
    <submittedName>
        <fullName evidence="2">High frequency of lysogenization C protein</fullName>
    </submittedName>
</protein>
<sequence>MNNMSKLTIGSAAGIFAVIAGGYALASLTTVPAGYVGVRVNLYADKGVDNEVVGTGRYFVGINEQLYKFPTFNQLISYEEPFTFQTSDAMDVRARVGLEYAIEPEKAATIFQTYRKGIDEITEINLRQYISDALIKHAAGMDINALTQGGKTNLLENVQNEIRGKLAPVGIRIVKLSWVTDLVYPEQVKDSINAKIEATQRALLRENEVAQSKAEAQKRIEEARGIAESTRLRAQAEADAIAIKAKALRDNPDIIQLNAIEKWDGKLPNMMTAGGTVPFVPVK</sequence>
<dbReference type="InterPro" id="IPR036013">
    <property type="entry name" value="Band_7/SPFH_dom_sf"/>
</dbReference>